<dbReference type="RefSeq" id="WP_246406468.1">
    <property type="nucleotide sequence ID" value="NZ_JACCFS010000001.1"/>
</dbReference>
<dbReference type="SUPFAM" id="SSF48264">
    <property type="entry name" value="Cytochrome P450"/>
    <property type="match status" value="1"/>
</dbReference>
<gene>
    <name evidence="9" type="ORF">HNR10_005877</name>
</gene>
<dbReference type="GO" id="GO:0004497">
    <property type="term" value="F:monooxygenase activity"/>
    <property type="evidence" value="ECO:0007669"/>
    <property type="project" value="UniProtKB-KW"/>
</dbReference>
<keyword evidence="5 8" id="KW-0560">Oxidoreductase</keyword>
<dbReference type="Proteomes" id="UP000572051">
    <property type="component" value="Unassembled WGS sequence"/>
</dbReference>
<comment type="similarity">
    <text evidence="2 8">Belongs to the cytochrome P450 family.</text>
</comment>
<keyword evidence="7 8" id="KW-0503">Monooxygenase</keyword>
<keyword evidence="4 8" id="KW-0479">Metal-binding</keyword>
<dbReference type="EMBL" id="JACCFS010000001">
    <property type="protein sequence ID" value="NYJ37996.1"/>
    <property type="molecule type" value="Genomic_DNA"/>
</dbReference>
<protein>
    <submittedName>
        <fullName evidence="9">Pentalenolactone synthase</fullName>
        <ecNumber evidence="9">1.14.19.8</ecNumber>
    </submittedName>
</protein>
<dbReference type="AlphaFoldDB" id="A0A7Z0JD64"/>
<dbReference type="PANTHER" id="PTHR46696:SF5">
    <property type="entry name" value="CYTOCHROME P450 BJ-1"/>
    <property type="match status" value="1"/>
</dbReference>
<name>A0A7Z0JD64_9ACTN</name>
<keyword evidence="6 8" id="KW-0408">Iron</keyword>
<evidence type="ECO:0000256" key="8">
    <source>
        <dbReference type="RuleBase" id="RU000461"/>
    </source>
</evidence>
<dbReference type="InterPro" id="IPR017972">
    <property type="entry name" value="Cyt_P450_CS"/>
</dbReference>
<evidence type="ECO:0000256" key="4">
    <source>
        <dbReference type="ARBA" id="ARBA00022723"/>
    </source>
</evidence>
<dbReference type="PANTHER" id="PTHR46696">
    <property type="entry name" value="P450, PUTATIVE (EUROFUNG)-RELATED"/>
    <property type="match status" value="1"/>
</dbReference>
<keyword evidence="10" id="KW-1185">Reference proteome</keyword>
<dbReference type="InterPro" id="IPR036396">
    <property type="entry name" value="Cyt_P450_sf"/>
</dbReference>
<evidence type="ECO:0000256" key="6">
    <source>
        <dbReference type="ARBA" id="ARBA00023004"/>
    </source>
</evidence>
<evidence type="ECO:0000313" key="9">
    <source>
        <dbReference type="EMBL" id="NYJ37996.1"/>
    </source>
</evidence>
<proteinExistence type="inferred from homology"/>
<keyword evidence="3 8" id="KW-0349">Heme</keyword>
<evidence type="ECO:0000256" key="7">
    <source>
        <dbReference type="ARBA" id="ARBA00023033"/>
    </source>
</evidence>
<comment type="caution">
    <text evidence="9">The sequence shown here is derived from an EMBL/GenBank/DDBJ whole genome shotgun (WGS) entry which is preliminary data.</text>
</comment>
<dbReference type="EC" id="1.14.19.8" evidence="9"/>
<evidence type="ECO:0000313" key="10">
    <source>
        <dbReference type="Proteomes" id="UP000572051"/>
    </source>
</evidence>
<dbReference type="Gene3D" id="1.10.630.10">
    <property type="entry name" value="Cytochrome P450"/>
    <property type="match status" value="1"/>
</dbReference>
<evidence type="ECO:0000256" key="3">
    <source>
        <dbReference type="ARBA" id="ARBA00022617"/>
    </source>
</evidence>
<dbReference type="CDD" id="cd11031">
    <property type="entry name" value="Cyp158A-like"/>
    <property type="match status" value="1"/>
</dbReference>
<dbReference type="GO" id="GO:0020037">
    <property type="term" value="F:heme binding"/>
    <property type="evidence" value="ECO:0007669"/>
    <property type="project" value="InterPro"/>
</dbReference>
<organism evidence="9 10">
    <name type="scientific">Nocardiopsis aegyptia</name>
    <dbReference type="NCBI Taxonomy" id="220378"/>
    <lineage>
        <taxon>Bacteria</taxon>
        <taxon>Bacillati</taxon>
        <taxon>Actinomycetota</taxon>
        <taxon>Actinomycetes</taxon>
        <taxon>Streptosporangiales</taxon>
        <taxon>Nocardiopsidaceae</taxon>
        <taxon>Nocardiopsis</taxon>
    </lineage>
</organism>
<dbReference type="GO" id="GO:0005506">
    <property type="term" value="F:iron ion binding"/>
    <property type="evidence" value="ECO:0007669"/>
    <property type="project" value="InterPro"/>
</dbReference>
<sequence>MIPRLPFDRPGALGAPPELERLCAQGPVHRVRTRVGHDAWLVTGYEEVRALLDDDRLGRAHRDPARAARSGESALFGGPMGDFDTEQADHARMRALLRPHFTPKRMRLLAPRVERLTADLVETMERGPRPADLHEDLAVPLPIQVICELLGVPYADRERFREWSLAAGDVTDRARSEQGLGALFDYGLSLVAAKRRAPADDVISHLAAEPGVDDAEAAGLAMALLFAGHETTVVQIGLGVLHLLADRDQYRALVADPGLVPGAVEEVLRAPRKGGDGVPRYARVDFELAGVTIAAGDLVLCDIGSANHDPDAFADPGRVDVTRGAGAHLGFGHGARYCLGAPLARVELRAVLEGLTRRLPGLCLAVAADELSTRRDVLTGGLTALPVTW</sequence>
<dbReference type="Pfam" id="PF00067">
    <property type="entry name" value="p450"/>
    <property type="match status" value="1"/>
</dbReference>
<dbReference type="InterPro" id="IPR002397">
    <property type="entry name" value="Cyt_P450_B"/>
</dbReference>
<dbReference type="FunFam" id="1.10.630.10:FF:000018">
    <property type="entry name" value="Cytochrome P450 monooxygenase"/>
    <property type="match status" value="1"/>
</dbReference>
<evidence type="ECO:0000256" key="1">
    <source>
        <dbReference type="ARBA" id="ARBA00001971"/>
    </source>
</evidence>
<dbReference type="InterPro" id="IPR001128">
    <property type="entry name" value="Cyt_P450"/>
</dbReference>
<dbReference type="PRINTS" id="PR00359">
    <property type="entry name" value="BP450"/>
</dbReference>
<evidence type="ECO:0000256" key="5">
    <source>
        <dbReference type="ARBA" id="ARBA00023002"/>
    </source>
</evidence>
<dbReference type="PROSITE" id="PS00086">
    <property type="entry name" value="CYTOCHROME_P450"/>
    <property type="match status" value="1"/>
</dbReference>
<dbReference type="PRINTS" id="PR00385">
    <property type="entry name" value="P450"/>
</dbReference>
<dbReference type="GO" id="GO:0016705">
    <property type="term" value="F:oxidoreductase activity, acting on paired donors, with incorporation or reduction of molecular oxygen"/>
    <property type="evidence" value="ECO:0007669"/>
    <property type="project" value="InterPro"/>
</dbReference>
<accession>A0A7Z0JD64</accession>
<evidence type="ECO:0000256" key="2">
    <source>
        <dbReference type="ARBA" id="ARBA00010617"/>
    </source>
</evidence>
<comment type="cofactor">
    <cofactor evidence="1">
        <name>heme</name>
        <dbReference type="ChEBI" id="CHEBI:30413"/>
    </cofactor>
</comment>
<reference evidence="9 10" key="1">
    <citation type="submission" date="2020-07" db="EMBL/GenBank/DDBJ databases">
        <title>Sequencing the genomes of 1000 actinobacteria strains.</title>
        <authorList>
            <person name="Klenk H.-P."/>
        </authorList>
    </citation>
    <scope>NUCLEOTIDE SEQUENCE [LARGE SCALE GENOMIC DNA]</scope>
    <source>
        <strain evidence="9 10">DSM 44442</strain>
    </source>
</reference>